<keyword evidence="2" id="KW-1133">Transmembrane helix</keyword>
<keyword evidence="2" id="KW-0472">Membrane</keyword>
<dbReference type="AlphaFoldDB" id="A0A067WFE2"/>
<reference evidence="3 4" key="1">
    <citation type="submission" date="2012-04" db="EMBL/GenBank/DDBJ databases">
        <title>The Genome Sequence of Bartonella koehlerae C-29.</title>
        <authorList>
            <consortium name="The Broad Institute Genome Sequencing Platform"/>
            <consortium name="The Broad Institute Genome Sequencing Center for Infectious Disease"/>
            <person name="Feldgarden M."/>
            <person name="Kirby J."/>
            <person name="Kosoy M."/>
            <person name="Birtles R."/>
            <person name="Probert W.S."/>
            <person name="Chiaraviglio L."/>
            <person name="Walker B."/>
            <person name="Young S.K."/>
            <person name="Zeng Q."/>
            <person name="Gargeya S."/>
            <person name="Fitzgerald M."/>
            <person name="Haas B."/>
            <person name="Abouelleil A."/>
            <person name="Alvarado L."/>
            <person name="Arachchi H.M."/>
            <person name="Berlin A.M."/>
            <person name="Chapman S.B."/>
            <person name="Goldberg J."/>
            <person name="Griggs A."/>
            <person name="Gujja S."/>
            <person name="Hansen M."/>
            <person name="Howarth C."/>
            <person name="Imamovic A."/>
            <person name="Larimer J."/>
            <person name="McCowen C."/>
            <person name="Montmayeur A."/>
            <person name="Murphy C."/>
            <person name="Neiman D."/>
            <person name="Pearson M."/>
            <person name="Priest M."/>
            <person name="Roberts A."/>
            <person name="Saif S."/>
            <person name="Shea T."/>
            <person name="Sisk P."/>
            <person name="Sykes S."/>
            <person name="Wortman J."/>
            <person name="Nusbaum C."/>
            <person name="Birren B."/>
        </authorList>
    </citation>
    <scope>NUCLEOTIDE SEQUENCE [LARGE SCALE GENOMIC DNA]</scope>
    <source>
        <strain evidence="3 4">C-29</strain>
    </source>
</reference>
<keyword evidence="4" id="KW-1185">Reference proteome</keyword>
<dbReference type="OrthoDB" id="7923819at2"/>
<proteinExistence type="predicted"/>
<organism evidence="3 4">
    <name type="scientific">Bartonella koehlerae C-29</name>
    <dbReference type="NCBI Taxonomy" id="1134510"/>
    <lineage>
        <taxon>Bacteria</taxon>
        <taxon>Pseudomonadati</taxon>
        <taxon>Pseudomonadota</taxon>
        <taxon>Alphaproteobacteria</taxon>
        <taxon>Hyphomicrobiales</taxon>
        <taxon>Bartonellaceae</taxon>
        <taxon>Bartonella</taxon>
    </lineage>
</organism>
<dbReference type="RefSeq" id="WP_034459780.1">
    <property type="nucleotide sequence ID" value="NZ_CADEAH010000004.1"/>
</dbReference>
<sequence length="104" mass="12578">MSINEVLWVIMIVVLLFSGVILRFALYYRDQAKAFQEEARNIKHEFLRDSIKITEERDRAIREQNMVIKRRDQAIAKLKRQVKQYEEVMQQHQEKIKSKDEAKK</sequence>
<evidence type="ECO:0000313" key="4">
    <source>
        <dbReference type="Proteomes" id="UP000027015"/>
    </source>
</evidence>
<protein>
    <recommendedName>
        <fullName evidence="5">Phage related protein</fullName>
    </recommendedName>
</protein>
<keyword evidence="2" id="KW-0812">Transmembrane</keyword>
<accession>A0A067WFE2</accession>
<dbReference type="HOGENOM" id="CLU_178279_0_0_5"/>
<name>A0A067WFE2_9HYPH</name>
<dbReference type="eggNOG" id="ENOG502ZYTQ">
    <property type="taxonomic scope" value="Bacteria"/>
</dbReference>
<evidence type="ECO:0000256" key="2">
    <source>
        <dbReference type="SAM" id="Phobius"/>
    </source>
</evidence>
<dbReference type="EMBL" id="AHPL01000010">
    <property type="protein sequence ID" value="KEC54632.1"/>
    <property type="molecule type" value="Genomic_DNA"/>
</dbReference>
<dbReference type="PATRIC" id="fig|1134510.3.peg.1398"/>
<keyword evidence="1" id="KW-0175">Coiled coil</keyword>
<evidence type="ECO:0000313" key="3">
    <source>
        <dbReference type="EMBL" id="KEC54632.1"/>
    </source>
</evidence>
<evidence type="ECO:0008006" key="5">
    <source>
        <dbReference type="Google" id="ProtNLM"/>
    </source>
</evidence>
<evidence type="ECO:0000256" key="1">
    <source>
        <dbReference type="SAM" id="Coils"/>
    </source>
</evidence>
<gene>
    <name evidence="3" type="ORF">O9A_01246</name>
</gene>
<feature type="coiled-coil region" evidence="1">
    <location>
        <begin position="68"/>
        <end position="102"/>
    </location>
</feature>
<comment type="caution">
    <text evidence="3">The sequence shown here is derived from an EMBL/GenBank/DDBJ whole genome shotgun (WGS) entry which is preliminary data.</text>
</comment>
<dbReference type="Proteomes" id="UP000027015">
    <property type="component" value="Unassembled WGS sequence"/>
</dbReference>
<feature type="transmembrane region" description="Helical" evidence="2">
    <location>
        <begin position="6"/>
        <end position="26"/>
    </location>
</feature>